<protein>
    <submittedName>
        <fullName evidence="1">Uncharacterized protein</fullName>
    </submittedName>
</protein>
<dbReference type="Pfam" id="PF20082">
    <property type="entry name" value="DUF6476"/>
    <property type="match status" value="1"/>
</dbReference>
<sequence length="85" mass="9107">MTGIMVVGLVTLVVLLVMRFRDDGPILPENLTLEDGAVAQAVTMGDGWVAIVTTDNRILIHDRITGAQRQEITLSPGAFGSTVEE</sequence>
<dbReference type="InterPro" id="IPR045519">
    <property type="entry name" value="DUF6476"/>
</dbReference>
<reference evidence="1 2" key="1">
    <citation type="submission" date="2015-09" db="EMBL/GenBank/DDBJ databases">
        <authorList>
            <consortium name="Swine Surveillance"/>
        </authorList>
    </citation>
    <scope>NUCLEOTIDE SEQUENCE [LARGE SCALE GENOMIC DNA]</scope>
    <source>
        <strain evidence="1 2">CECT 7688</strain>
    </source>
</reference>
<gene>
    <name evidence="1" type="ORF">SHM7688_02715</name>
</gene>
<keyword evidence="2" id="KW-1185">Reference proteome</keyword>
<dbReference type="AlphaFoldDB" id="A0A0P1ERV7"/>
<evidence type="ECO:0000313" key="1">
    <source>
        <dbReference type="EMBL" id="CUH53262.1"/>
    </source>
</evidence>
<organism evidence="1 2">
    <name type="scientific">Shimia marina</name>
    <dbReference type="NCBI Taxonomy" id="321267"/>
    <lineage>
        <taxon>Bacteria</taxon>
        <taxon>Pseudomonadati</taxon>
        <taxon>Pseudomonadota</taxon>
        <taxon>Alphaproteobacteria</taxon>
        <taxon>Rhodobacterales</taxon>
        <taxon>Roseobacteraceae</taxon>
    </lineage>
</organism>
<proteinExistence type="predicted"/>
<evidence type="ECO:0000313" key="2">
    <source>
        <dbReference type="Proteomes" id="UP000054823"/>
    </source>
</evidence>
<dbReference type="EMBL" id="CYPW01000027">
    <property type="protein sequence ID" value="CUH53262.1"/>
    <property type="molecule type" value="Genomic_DNA"/>
</dbReference>
<dbReference type="STRING" id="321267.SHM7688_02715"/>
<accession>A0A0P1ERV7</accession>
<dbReference type="Proteomes" id="UP000054823">
    <property type="component" value="Unassembled WGS sequence"/>
</dbReference>
<name>A0A0P1ERV7_9RHOB</name>